<proteinExistence type="predicted"/>
<dbReference type="Pfam" id="PF12848">
    <property type="entry name" value="ABC_tran_Xtn"/>
    <property type="match status" value="1"/>
</dbReference>
<feature type="domain" description="ABC transporter" evidence="6">
    <location>
        <begin position="2"/>
        <end position="246"/>
    </location>
</feature>
<dbReference type="EMBL" id="JARJLM010000532">
    <property type="protein sequence ID" value="MDF3837740.1"/>
    <property type="molecule type" value="Genomic_DNA"/>
</dbReference>
<evidence type="ECO:0000256" key="3">
    <source>
        <dbReference type="ARBA" id="ARBA00022737"/>
    </source>
</evidence>
<dbReference type="SMART" id="SM00382">
    <property type="entry name" value="AAA"/>
    <property type="match status" value="2"/>
</dbReference>
<dbReference type="PANTHER" id="PTHR19211:SF14">
    <property type="entry name" value="ATP-BINDING CASSETTE SUB-FAMILY F MEMBER 1"/>
    <property type="match status" value="1"/>
</dbReference>
<evidence type="ECO:0000313" key="7">
    <source>
        <dbReference type="EMBL" id="MDF3837740.1"/>
    </source>
</evidence>
<dbReference type="InterPro" id="IPR050611">
    <property type="entry name" value="ABCF"/>
</dbReference>
<evidence type="ECO:0000256" key="1">
    <source>
        <dbReference type="ARBA" id="ARBA00022475"/>
    </source>
</evidence>
<keyword evidence="8" id="KW-1185">Reference proteome</keyword>
<dbReference type="Gene3D" id="3.40.50.300">
    <property type="entry name" value="P-loop containing nucleotide triphosphate hydrolases"/>
    <property type="match status" value="2"/>
</dbReference>
<dbReference type="InterPro" id="IPR017871">
    <property type="entry name" value="ABC_transporter-like_CS"/>
</dbReference>
<dbReference type="RefSeq" id="WP_276267864.1">
    <property type="nucleotide sequence ID" value="NZ_JARJLM010000532.1"/>
</dbReference>
<evidence type="ECO:0000256" key="2">
    <source>
        <dbReference type="ARBA" id="ARBA00022519"/>
    </source>
</evidence>
<accession>A0ABT6AYP5</accession>
<dbReference type="Proteomes" id="UP001216674">
    <property type="component" value="Unassembled WGS sequence"/>
</dbReference>
<sequence>MISVRNVTLRRGVNVVLDRASVTFNPGEKIGLVGRNGAGKSSFFSLLNGTLHEDSGEFSIPAAWKMGQVAQEMPETEQSATDFVVEGDTALLAAQAEVAAAEASDDGMRMAHAYMALHDAGAHDAPARAQALILGLGFSAAQLSQPVNSFSGGWRMRLQLARALMCPSDLLLLDEPTNHLDLDALVWLEAWLKRYQGTLVVISHDREFLDAVTQVTVHVDNAKLVRYGGNYSKFEDMRAEQLILQQAAVAKQADKIAHLQKFIDRFKAKASKAKQAQSRVKALERMEKIAPVLADAEFNFEFKEPLNVPNPLLSMLDASFGYPAPTGALPGTPPTVIVRGINRSVLAGQRIGILGANGQGKSTLVKTVAHALAPISGEISEGKGLNIGYFAQQELDVLRPLDTPMEHMIRLAKDTPAHMRAPGQSGTEQSLRTFLGTFNFSGDMVHQPVGTMSGGEKARLVLCMIVWQRPNLLLLDEPTNHLDLATREALGMALNEFEGTVMLVSHDRALLRAVCDEFWLVTKGGVEPFDGDLDDYQQFLRDEARRMREQPAAE</sequence>
<dbReference type="InterPro" id="IPR032781">
    <property type="entry name" value="ABC_tran_Xtn"/>
</dbReference>
<dbReference type="PROSITE" id="PS00211">
    <property type="entry name" value="ABC_TRANSPORTER_1"/>
    <property type="match status" value="2"/>
</dbReference>
<dbReference type="InterPro" id="IPR003439">
    <property type="entry name" value="ABC_transporter-like_ATP-bd"/>
</dbReference>
<keyword evidence="3" id="KW-0677">Repeat</keyword>
<reference evidence="7 8" key="1">
    <citation type="submission" date="2023-03" db="EMBL/GenBank/DDBJ databases">
        <title>Draft assemblies of triclosan tolerant bacteria isolated from returned activated sludge.</title>
        <authorList>
            <person name="Van Hamelsveld S."/>
        </authorList>
    </citation>
    <scope>NUCLEOTIDE SEQUENCE [LARGE SCALE GENOMIC DNA]</scope>
    <source>
        <strain evidence="7 8">GW210010_S58</strain>
    </source>
</reference>
<dbReference type="PANTHER" id="PTHR19211">
    <property type="entry name" value="ATP-BINDING TRANSPORT PROTEIN-RELATED"/>
    <property type="match status" value="1"/>
</dbReference>
<keyword evidence="4" id="KW-0547">Nucleotide-binding</keyword>
<dbReference type="GO" id="GO:0005524">
    <property type="term" value="F:ATP binding"/>
    <property type="evidence" value="ECO:0007669"/>
    <property type="project" value="UniProtKB-KW"/>
</dbReference>
<dbReference type="InterPro" id="IPR027417">
    <property type="entry name" value="P-loop_NTPase"/>
</dbReference>
<keyword evidence="2" id="KW-0997">Cell inner membrane</keyword>
<gene>
    <name evidence="7" type="ORF">P3W85_33125</name>
</gene>
<comment type="caution">
    <text evidence="7">The sequence shown here is derived from an EMBL/GenBank/DDBJ whole genome shotgun (WGS) entry which is preliminary data.</text>
</comment>
<organism evidence="7 8">
    <name type="scientific">Cupriavidus basilensis</name>
    <dbReference type="NCBI Taxonomy" id="68895"/>
    <lineage>
        <taxon>Bacteria</taxon>
        <taxon>Pseudomonadati</taxon>
        <taxon>Pseudomonadota</taxon>
        <taxon>Betaproteobacteria</taxon>
        <taxon>Burkholderiales</taxon>
        <taxon>Burkholderiaceae</taxon>
        <taxon>Cupriavidus</taxon>
    </lineage>
</organism>
<evidence type="ECO:0000256" key="4">
    <source>
        <dbReference type="ARBA" id="ARBA00022741"/>
    </source>
</evidence>
<keyword evidence="5 7" id="KW-0067">ATP-binding</keyword>
<protein>
    <submittedName>
        <fullName evidence="7">ATP-binding cassette domain-containing protein</fullName>
    </submittedName>
</protein>
<evidence type="ECO:0000313" key="8">
    <source>
        <dbReference type="Proteomes" id="UP001216674"/>
    </source>
</evidence>
<keyword evidence="2" id="KW-0472">Membrane</keyword>
<name>A0ABT6AYP5_9BURK</name>
<keyword evidence="1" id="KW-1003">Cell membrane</keyword>
<dbReference type="InterPro" id="IPR003593">
    <property type="entry name" value="AAA+_ATPase"/>
</dbReference>
<dbReference type="CDD" id="cd03221">
    <property type="entry name" value="ABCF_EF-3"/>
    <property type="match status" value="2"/>
</dbReference>
<dbReference type="Pfam" id="PF00005">
    <property type="entry name" value="ABC_tran"/>
    <property type="match status" value="2"/>
</dbReference>
<dbReference type="PROSITE" id="PS50893">
    <property type="entry name" value="ABC_TRANSPORTER_2"/>
    <property type="match status" value="2"/>
</dbReference>
<evidence type="ECO:0000256" key="5">
    <source>
        <dbReference type="ARBA" id="ARBA00022840"/>
    </source>
</evidence>
<feature type="domain" description="ABC transporter" evidence="6">
    <location>
        <begin position="313"/>
        <end position="548"/>
    </location>
</feature>
<evidence type="ECO:0000259" key="6">
    <source>
        <dbReference type="PROSITE" id="PS50893"/>
    </source>
</evidence>
<dbReference type="SUPFAM" id="SSF52540">
    <property type="entry name" value="P-loop containing nucleoside triphosphate hydrolases"/>
    <property type="match status" value="2"/>
</dbReference>